<keyword evidence="1" id="KW-1133">Transmembrane helix</keyword>
<gene>
    <name evidence="2" type="ORF">ACFO6V_02095</name>
</gene>
<reference evidence="3" key="1">
    <citation type="journal article" date="2019" name="Int. J. Syst. Evol. Microbiol.">
        <title>The Global Catalogue of Microorganisms (GCM) 10K type strain sequencing project: providing services to taxonomists for standard genome sequencing and annotation.</title>
        <authorList>
            <consortium name="The Broad Institute Genomics Platform"/>
            <consortium name="The Broad Institute Genome Sequencing Center for Infectious Disease"/>
            <person name="Wu L."/>
            <person name="Ma J."/>
        </authorList>
    </citation>
    <scope>NUCLEOTIDE SEQUENCE [LARGE SCALE GENOMIC DNA]</scope>
    <source>
        <strain evidence="3">CCUG 42722</strain>
    </source>
</reference>
<comment type="caution">
    <text evidence="2">The sequence shown here is derived from an EMBL/GenBank/DDBJ whole genome shotgun (WGS) entry which is preliminary data.</text>
</comment>
<evidence type="ECO:0000313" key="3">
    <source>
        <dbReference type="Proteomes" id="UP001596011"/>
    </source>
</evidence>
<feature type="transmembrane region" description="Helical" evidence="1">
    <location>
        <begin position="31"/>
        <end position="50"/>
    </location>
</feature>
<accession>A0ABV9HAD2</accession>
<keyword evidence="1" id="KW-0812">Transmembrane</keyword>
<sequence length="256" mass="26480">MRISAEISTGTHIDSMAGRASEAPDVFPGRWVGGVALVAGPLLLLAGALLRLPFDFFFPAQLAAFEQHPGVVATSYALFAAGNLVLLPAVLLLAGRVAARSPGWGLWGGLLVLAGTVARVFHSGMDHMAFRFADALGARATEAAVSATYGSFQIFSVLNVAILVGWIVLAIGAWRTRVLGLAAAVALALTSALPLGLLKGTTVLSLVALGGLAFALVPMGVRELLRRPRPRPAVVLRWTALAVLVLAAMFALGQAG</sequence>
<feature type="transmembrane region" description="Helical" evidence="1">
    <location>
        <begin position="70"/>
        <end position="92"/>
    </location>
</feature>
<evidence type="ECO:0000256" key="1">
    <source>
        <dbReference type="SAM" id="Phobius"/>
    </source>
</evidence>
<name>A0ABV9HAD2_9MICO</name>
<proteinExistence type="predicted"/>
<feature type="transmembrane region" description="Helical" evidence="1">
    <location>
        <begin position="178"/>
        <end position="197"/>
    </location>
</feature>
<feature type="transmembrane region" description="Helical" evidence="1">
    <location>
        <begin position="104"/>
        <end position="122"/>
    </location>
</feature>
<feature type="transmembrane region" description="Helical" evidence="1">
    <location>
        <begin position="233"/>
        <end position="253"/>
    </location>
</feature>
<organism evidence="2 3">
    <name type="scientific">Promicromonospora alba</name>
    <dbReference type="NCBI Taxonomy" id="1616110"/>
    <lineage>
        <taxon>Bacteria</taxon>
        <taxon>Bacillati</taxon>
        <taxon>Actinomycetota</taxon>
        <taxon>Actinomycetes</taxon>
        <taxon>Micrococcales</taxon>
        <taxon>Promicromonosporaceae</taxon>
        <taxon>Promicromonospora</taxon>
    </lineage>
</organism>
<dbReference type="EMBL" id="JBHSFI010000001">
    <property type="protein sequence ID" value="MFC4627007.1"/>
    <property type="molecule type" value="Genomic_DNA"/>
</dbReference>
<protein>
    <submittedName>
        <fullName evidence="2">Uncharacterized protein</fullName>
    </submittedName>
</protein>
<dbReference type="RefSeq" id="WP_377131677.1">
    <property type="nucleotide sequence ID" value="NZ_JBHSFI010000001.1"/>
</dbReference>
<dbReference type="Proteomes" id="UP001596011">
    <property type="component" value="Unassembled WGS sequence"/>
</dbReference>
<feature type="transmembrane region" description="Helical" evidence="1">
    <location>
        <begin position="152"/>
        <end position="171"/>
    </location>
</feature>
<keyword evidence="3" id="KW-1185">Reference proteome</keyword>
<evidence type="ECO:0000313" key="2">
    <source>
        <dbReference type="EMBL" id="MFC4627007.1"/>
    </source>
</evidence>
<keyword evidence="1" id="KW-0472">Membrane</keyword>
<feature type="transmembrane region" description="Helical" evidence="1">
    <location>
        <begin position="203"/>
        <end position="221"/>
    </location>
</feature>